<dbReference type="Proteomes" id="UP000827976">
    <property type="component" value="Chromosome 19"/>
</dbReference>
<protein>
    <submittedName>
        <fullName evidence="1">TPR-like protein</fullName>
    </submittedName>
</protein>
<comment type="caution">
    <text evidence="1">The sequence shown here is derived from an EMBL/GenBank/DDBJ whole genome shotgun (WGS) entry which is preliminary data.</text>
</comment>
<name>A0ACB7U2W0_DIOAL</name>
<organism evidence="1 2">
    <name type="scientific">Dioscorea alata</name>
    <name type="common">Purple yam</name>
    <dbReference type="NCBI Taxonomy" id="55571"/>
    <lineage>
        <taxon>Eukaryota</taxon>
        <taxon>Viridiplantae</taxon>
        <taxon>Streptophyta</taxon>
        <taxon>Embryophyta</taxon>
        <taxon>Tracheophyta</taxon>
        <taxon>Spermatophyta</taxon>
        <taxon>Magnoliopsida</taxon>
        <taxon>Liliopsida</taxon>
        <taxon>Dioscoreales</taxon>
        <taxon>Dioscoreaceae</taxon>
        <taxon>Dioscorea</taxon>
    </lineage>
</organism>
<accession>A0ACB7U2W0</accession>
<keyword evidence="2" id="KW-1185">Reference proteome</keyword>
<gene>
    <name evidence="1" type="ORF">IHE45_19G153500</name>
</gene>
<proteinExistence type="predicted"/>
<evidence type="ECO:0000313" key="2">
    <source>
        <dbReference type="Proteomes" id="UP000827976"/>
    </source>
</evidence>
<reference evidence="2" key="1">
    <citation type="journal article" date="2022" name="Nat. Commun.">
        <title>Chromosome evolution and the genetic basis of agronomically important traits in greater yam.</title>
        <authorList>
            <person name="Bredeson J.V."/>
            <person name="Lyons J.B."/>
            <person name="Oniyinde I.O."/>
            <person name="Okereke N.R."/>
            <person name="Kolade O."/>
            <person name="Nnabue I."/>
            <person name="Nwadili C.O."/>
            <person name="Hribova E."/>
            <person name="Parker M."/>
            <person name="Nwogha J."/>
            <person name="Shu S."/>
            <person name="Carlson J."/>
            <person name="Kariba R."/>
            <person name="Muthemba S."/>
            <person name="Knop K."/>
            <person name="Barton G.J."/>
            <person name="Sherwood A.V."/>
            <person name="Lopez-Montes A."/>
            <person name="Asiedu R."/>
            <person name="Jamnadass R."/>
            <person name="Muchugi A."/>
            <person name="Goodstein D."/>
            <person name="Egesi C.N."/>
            <person name="Featherston J."/>
            <person name="Asfaw A."/>
            <person name="Simpson G.G."/>
            <person name="Dolezel J."/>
            <person name="Hendre P.S."/>
            <person name="Van Deynze A."/>
            <person name="Kumar P.L."/>
            <person name="Obidiegwu J.E."/>
            <person name="Bhattacharjee R."/>
            <person name="Rokhsar D.S."/>
        </authorList>
    </citation>
    <scope>NUCLEOTIDE SEQUENCE [LARGE SCALE GENOMIC DNA]</scope>
    <source>
        <strain evidence="2">cv. TDa95/00328</strain>
    </source>
</reference>
<evidence type="ECO:0000313" key="1">
    <source>
        <dbReference type="EMBL" id="KAH7654614.1"/>
    </source>
</evidence>
<sequence>MATNRKLRKDSTFNGSNPLLKRIRPASSNPKSPPNHPTLKSKLLMRLPFPPETLIPPKTLIEVRLLHSHLIVHGSLTLFLLPKLIHLYSLAGAPSPALRLLSDHPHPPPSSFPPLLSSLPPPLSLHLYSYARRLHPPDPFLLPPTLRSAPPLLIPSLHADALKSGCRSSPHVLPALISSYARIPDLISAHKAFDDGDHLHRRQPLTFNSLLSAYVSSGAITLALNLLISMQSDGYNPDIVTHNIIINGLCRAARCDDALHLFNRLHRPNVVSWTTIIVGYSRCANHEAALHLFRRMMITAISDSSVLPDHDTLSCVISSCRHVSCLRNGRAVHGFGIKSSKPDPQAFYSAAGAALVVMYAGGGEITAAERVFRLMDHDDVVTWNAMIVGFARAGKGDVAMEHFKEMQARGIGNDQTTLATVLTVCDLKRGREIHALRLRNYYESDTLLCDNSLMCMYSRLGCIDDASSIFRTMSVKDLVSWNTMIGACGSHGRAKDSIRLFHDMVNSRVKPNMITMTNVLMACSHGGLVDEGMKLIKCAMREYDVVVTSEQCACVVDMLSRAGRFEEVVELAGEIEGSGGSVWGAMLAACEVYESVEFGRVAFDALVRLEPENAGNYVTMASIYCKAGMWDEAKMVRRMIDGKGLVKPAGNSWIHVGAK</sequence>
<dbReference type="EMBL" id="CM037029">
    <property type="protein sequence ID" value="KAH7654614.1"/>
    <property type="molecule type" value="Genomic_DNA"/>
</dbReference>